<feature type="transmembrane region" description="Helical" evidence="9">
    <location>
        <begin position="77"/>
        <end position="95"/>
    </location>
</feature>
<dbReference type="GO" id="GO:0005886">
    <property type="term" value="C:plasma membrane"/>
    <property type="evidence" value="ECO:0007669"/>
    <property type="project" value="UniProtKB-SubCell"/>
</dbReference>
<keyword evidence="4" id="KW-0997">Cell inner membrane</keyword>
<comment type="subcellular location">
    <subcellularLocation>
        <location evidence="1">Cell inner membrane</location>
        <topology evidence="1">Multi-pass membrane protein</topology>
    </subcellularLocation>
</comment>
<keyword evidence="3" id="KW-1003">Cell membrane</keyword>
<keyword evidence="5 9" id="KW-0812">Transmembrane</keyword>
<feature type="transmembrane region" description="Helical" evidence="9">
    <location>
        <begin position="41"/>
        <end position="65"/>
    </location>
</feature>
<feature type="transmembrane region" description="Helical" evidence="9">
    <location>
        <begin position="190"/>
        <end position="208"/>
    </location>
</feature>
<dbReference type="Pfam" id="PF04143">
    <property type="entry name" value="Sulf_transp"/>
    <property type="match status" value="1"/>
</dbReference>
<comment type="caution">
    <text evidence="10">The sequence shown here is derived from an EMBL/GenBank/DDBJ whole genome shotgun (WGS) entry which is preliminary data.</text>
</comment>
<accession>A0A853MBT3</accession>
<feature type="transmembrane region" description="Helical" evidence="9">
    <location>
        <begin position="228"/>
        <end position="247"/>
    </location>
</feature>
<evidence type="ECO:0000256" key="6">
    <source>
        <dbReference type="ARBA" id="ARBA00022989"/>
    </source>
</evidence>
<evidence type="ECO:0000313" key="11">
    <source>
        <dbReference type="Proteomes" id="UP000093903"/>
    </source>
</evidence>
<evidence type="ECO:0000313" key="10">
    <source>
        <dbReference type="EMBL" id="OBU74947.1"/>
    </source>
</evidence>
<sequence length="390" mass="41591">MTGTFDENTYSYPPQKLIVAIALGIFVALLILSGQYGWRQSVLFVIGVLLGITLYKSSFGFASAYRKLILNRDGQGIYAQLLMLSITTILFAPLLSAGKIFGQELGGAIAPVGISGVIGAFIFGIGMQLGGACGCGTLYTIGSGNYTMIITLITFCLGSFCASISQDLWSGLPQIPPIVLGETIGWKNAVIVQLIIFFFLAIIVGIWTKNSPTSPKNSSWRDFLYNPWSIFTGGIILGLLNWLTLVISGQPWRITWGFALWMAKIAMFLGWNPSSSKFWDGDPALSSSVLADTTSIMNLGLILGALLAAGLAGKLIPQTATNPSTLLSKAVGGLIMGFGAFAAFGCNIGAFFSGIASTSLHGWLWIIFALLGTFLIIKFTFPQTKLGAIK</sequence>
<gene>
    <name evidence="10" type="ORF">A9P98_00495</name>
</gene>
<evidence type="ECO:0000256" key="1">
    <source>
        <dbReference type="ARBA" id="ARBA00004429"/>
    </source>
</evidence>
<feature type="transmembrane region" description="Helical" evidence="9">
    <location>
        <begin position="17"/>
        <end position="34"/>
    </location>
</feature>
<feature type="transmembrane region" description="Helical" evidence="9">
    <location>
        <begin position="293"/>
        <end position="313"/>
    </location>
</feature>
<evidence type="ECO:0000256" key="2">
    <source>
        <dbReference type="ARBA" id="ARBA00022448"/>
    </source>
</evidence>
<dbReference type="EMBL" id="LYXA01000001">
    <property type="protein sequence ID" value="OBU74947.1"/>
    <property type="molecule type" value="Genomic_DNA"/>
</dbReference>
<keyword evidence="2" id="KW-0813">Transport</keyword>
<dbReference type="PANTHER" id="PTHR30574:SF1">
    <property type="entry name" value="SULPHUR TRANSPORT DOMAIN-CONTAINING PROTEIN"/>
    <property type="match status" value="1"/>
</dbReference>
<evidence type="ECO:0000256" key="3">
    <source>
        <dbReference type="ARBA" id="ARBA00022475"/>
    </source>
</evidence>
<evidence type="ECO:0000256" key="8">
    <source>
        <dbReference type="ARBA" id="ARBA00035655"/>
    </source>
</evidence>
<evidence type="ECO:0000256" key="5">
    <source>
        <dbReference type="ARBA" id="ARBA00022692"/>
    </source>
</evidence>
<dbReference type="Proteomes" id="UP000093903">
    <property type="component" value="Unassembled WGS sequence"/>
</dbReference>
<protein>
    <submittedName>
        <fullName evidence="10">YeeE/YedE</fullName>
    </submittedName>
</protein>
<organism evidence="10 11">
    <name type="scientific">Cylindrospermopsis raciborskii CS-505</name>
    <dbReference type="NCBI Taxonomy" id="533240"/>
    <lineage>
        <taxon>Bacteria</taxon>
        <taxon>Bacillati</taxon>
        <taxon>Cyanobacteriota</taxon>
        <taxon>Cyanophyceae</taxon>
        <taxon>Nostocales</taxon>
        <taxon>Aphanizomenonaceae</taxon>
        <taxon>Cylindrospermopsis</taxon>
    </lineage>
</organism>
<proteinExistence type="inferred from homology"/>
<evidence type="ECO:0000256" key="9">
    <source>
        <dbReference type="SAM" id="Phobius"/>
    </source>
</evidence>
<dbReference type="PANTHER" id="PTHR30574">
    <property type="entry name" value="INNER MEMBRANE PROTEIN YEDE"/>
    <property type="match status" value="1"/>
</dbReference>
<evidence type="ECO:0000256" key="7">
    <source>
        <dbReference type="ARBA" id="ARBA00023136"/>
    </source>
</evidence>
<evidence type="ECO:0000256" key="4">
    <source>
        <dbReference type="ARBA" id="ARBA00022519"/>
    </source>
</evidence>
<keyword evidence="6 9" id="KW-1133">Transmembrane helix</keyword>
<dbReference type="RefSeq" id="WP_006278106.1">
    <property type="nucleotide sequence ID" value="NZ_ACYA01000056.1"/>
</dbReference>
<feature type="transmembrane region" description="Helical" evidence="9">
    <location>
        <begin position="146"/>
        <end position="169"/>
    </location>
</feature>
<feature type="transmembrane region" description="Helical" evidence="9">
    <location>
        <begin position="107"/>
        <end position="126"/>
    </location>
</feature>
<feature type="transmembrane region" description="Helical" evidence="9">
    <location>
        <begin position="334"/>
        <end position="356"/>
    </location>
</feature>
<feature type="transmembrane region" description="Helical" evidence="9">
    <location>
        <begin position="362"/>
        <end position="381"/>
    </location>
</feature>
<keyword evidence="7 9" id="KW-0472">Membrane</keyword>
<dbReference type="InterPro" id="IPR007272">
    <property type="entry name" value="Sulf_transp_TsuA/YedE"/>
</dbReference>
<comment type="similarity">
    <text evidence="8">Belongs to the TsuA/YedE (TC 9.B.102) family.</text>
</comment>
<name>A0A853MBT3_9CYAN</name>
<reference evidence="10 11" key="1">
    <citation type="submission" date="2016-05" db="EMBL/GenBank/DDBJ databases">
        <title>First complete genome of the cyanobacterium Cylindrospermopsis raciborskii CS505, containing a circular chromosome and a single extrachromosomal element.</title>
        <authorList>
            <person name="Fuentes J."/>
            <person name="Tamames J."/>
            <person name="Allen E."/>
            <person name="Plominski A."/>
            <person name="Vasquez M."/>
        </authorList>
    </citation>
    <scope>NUCLEOTIDE SEQUENCE [LARGE SCALE GENOMIC DNA]</scope>
    <source>
        <strain evidence="10 11">CS505</strain>
    </source>
</reference>
<feature type="transmembrane region" description="Helical" evidence="9">
    <location>
        <begin position="254"/>
        <end position="273"/>
    </location>
</feature>
<dbReference type="AlphaFoldDB" id="A0A853MBT3"/>